<evidence type="ECO:0000259" key="1">
    <source>
        <dbReference type="Pfam" id="PF14655"/>
    </source>
</evidence>
<name>A0A5B7HXG4_PORTR</name>
<accession>A0A5B7HXG4</accession>
<protein>
    <submittedName>
        <fullName evidence="2">Rab3 GTPase-activating protein non-catalytic subunit</fullName>
    </submittedName>
</protein>
<reference evidence="2 3" key="1">
    <citation type="submission" date="2019-05" db="EMBL/GenBank/DDBJ databases">
        <title>Another draft genome of Portunus trituberculatus and its Hox gene families provides insights of decapod evolution.</title>
        <authorList>
            <person name="Jeong J.-H."/>
            <person name="Song I."/>
            <person name="Kim S."/>
            <person name="Choi T."/>
            <person name="Kim D."/>
            <person name="Ryu S."/>
            <person name="Kim W."/>
        </authorList>
    </citation>
    <scope>NUCLEOTIDE SEQUENCE [LARGE SCALE GENOMIC DNA]</scope>
    <source>
        <tissue evidence="2">Muscle</tissue>
    </source>
</reference>
<organism evidence="2 3">
    <name type="scientific">Portunus trituberculatus</name>
    <name type="common">Swimming crab</name>
    <name type="synonym">Neptunus trituberculatus</name>
    <dbReference type="NCBI Taxonomy" id="210409"/>
    <lineage>
        <taxon>Eukaryota</taxon>
        <taxon>Metazoa</taxon>
        <taxon>Ecdysozoa</taxon>
        <taxon>Arthropoda</taxon>
        <taxon>Crustacea</taxon>
        <taxon>Multicrustacea</taxon>
        <taxon>Malacostraca</taxon>
        <taxon>Eumalacostraca</taxon>
        <taxon>Eucarida</taxon>
        <taxon>Decapoda</taxon>
        <taxon>Pleocyemata</taxon>
        <taxon>Brachyura</taxon>
        <taxon>Eubrachyura</taxon>
        <taxon>Portunoidea</taxon>
        <taxon>Portunidae</taxon>
        <taxon>Portuninae</taxon>
        <taxon>Portunus</taxon>
    </lineage>
</organism>
<evidence type="ECO:0000313" key="2">
    <source>
        <dbReference type="EMBL" id="MPC73124.1"/>
    </source>
</evidence>
<sequence length="87" mass="9803">MVLSLTCRTHPAGSPLVLAQDGTEELVMLYPRAITTIDGFSLFQTLRGCRNQVAKGVHIYCVFVCSLYLYKIVVQNIYIIENCFIQT</sequence>
<keyword evidence="3" id="KW-1185">Reference proteome</keyword>
<dbReference type="InterPro" id="IPR026059">
    <property type="entry name" value="Rab3GAP2"/>
</dbReference>
<comment type="caution">
    <text evidence="2">The sequence shown here is derived from an EMBL/GenBank/DDBJ whole genome shotgun (WGS) entry which is preliminary data.</text>
</comment>
<dbReference type="OrthoDB" id="2019917at2759"/>
<feature type="domain" description="Rab3-GAP regulatory subunit N-terminal" evidence="1">
    <location>
        <begin position="2"/>
        <end position="56"/>
    </location>
</feature>
<proteinExistence type="predicted"/>
<dbReference type="EMBL" id="VSRR010036111">
    <property type="protein sequence ID" value="MPC73124.1"/>
    <property type="molecule type" value="Genomic_DNA"/>
</dbReference>
<dbReference type="InterPro" id="IPR032839">
    <property type="entry name" value="RAB3GAP_N"/>
</dbReference>
<dbReference type="PANTHER" id="PTHR12472:SF0">
    <property type="entry name" value="RAB3 GTPASE-ACTIVATING PROTEIN NON-CATALYTIC SUBUNIT"/>
    <property type="match status" value="1"/>
</dbReference>
<dbReference type="PANTHER" id="PTHR12472">
    <property type="entry name" value="RAB3-GAP REGULATORY DOMAIN"/>
    <property type="match status" value="1"/>
</dbReference>
<dbReference type="AlphaFoldDB" id="A0A5B7HXG4"/>
<dbReference type="Proteomes" id="UP000324222">
    <property type="component" value="Unassembled WGS sequence"/>
</dbReference>
<evidence type="ECO:0000313" key="3">
    <source>
        <dbReference type="Proteomes" id="UP000324222"/>
    </source>
</evidence>
<dbReference type="Pfam" id="PF14655">
    <property type="entry name" value="RAB3GAP2_N"/>
    <property type="match status" value="1"/>
</dbReference>
<gene>
    <name evidence="2" type="primary">Rab3gap2_3</name>
    <name evidence="2" type="ORF">E2C01_067441</name>
</gene>